<keyword evidence="1" id="KW-0175">Coiled coil</keyword>
<dbReference type="SUPFAM" id="SSF58113">
    <property type="entry name" value="Apolipoprotein A-I"/>
    <property type="match status" value="1"/>
</dbReference>
<sequence length="309" mass="34892">MSRGSRRGGRRQTQKTITPFTVSNTNMADEAEDTTPTNALTLQDLRRELQAHKDEIKAEIGSSCRELKGEITTLRSETKADMKSLHEELTGELTKLHTAQTETKDQLEEMGTALSDTMDRVATLEKTQQELAKKCKSLQEKCQDLENRSRRRNVRIVGVEENSEKGNMLTFIPAFLRDVLGGDIFSSPVVLDRAHRSLGPKPAPGGRPRTIVVCFHYYTDKQKVLDAAKARGKLFYNGRQVHLFPDVSPEVGKMRAAFNDVKKKFRDAGITYSLFFPARLAVTLDDTRHTFDSPQAAQDFYDQRVARKD</sequence>
<accession>A0A8C6T946</accession>
<reference evidence="2" key="2">
    <citation type="submission" date="2025-09" db="UniProtKB">
        <authorList>
            <consortium name="Ensembl"/>
        </authorList>
    </citation>
    <scope>IDENTIFICATION</scope>
</reference>
<dbReference type="AlphaFoldDB" id="A0A8C6T946"/>
<protein>
    <recommendedName>
        <fullName evidence="4">L1 transposable element RRM domain-containing protein</fullName>
    </recommendedName>
</protein>
<evidence type="ECO:0000313" key="2">
    <source>
        <dbReference type="Ensembl" id="ENSNMLP00000018171.1"/>
    </source>
</evidence>
<organism evidence="2 3">
    <name type="scientific">Neogobius melanostomus</name>
    <name type="common">round goby</name>
    <dbReference type="NCBI Taxonomy" id="47308"/>
    <lineage>
        <taxon>Eukaryota</taxon>
        <taxon>Metazoa</taxon>
        <taxon>Chordata</taxon>
        <taxon>Craniata</taxon>
        <taxon>Vertebrata</taxon>
        <taxon>Euteleostomi</taxon>
        <taxon>Actinopterygii</taxon>
        <taxon>Neopterygii</taxon>
        <taxon>Teleostei</taxon>
        <taxon>Neoteleostei</taxon>
        <taxon>Acanthomorphata</taxon>
        <taxon>Gobiaria</taxon>
        <taxon>Gobiiformes</taxon>
        <taxon>Gobioidei</taxon>
        <taxon>Gobiidae</taxon>
        <taxon>Benthophilinae</taxon>
        <taxon>Neogobiini</taxon>
        <taxon>Neogobius</taxon>
    </lineage>
</organism>
<dbReference type="InterPro" id="IPR004244">
    <property type="entry name" value="Transposase_22"/>
</dbReference>
<dbReference type="PANTHER" id="PTHR11505">
    <property type="entry name" value="L1 TRANSPOSABLE ELEMENT-RELATED"/>
    <property type="match status" value="1"/>
</dbReference>
<evidence type="ECO:0000256" key="1">
    <source>
        <dbReference type="SAM" id="Coils"/>
    </source>
</evidence>
<evidence type="ECO:0000313" key="3">
    <source>
        <dbReference type="Proteomes" id="UP000694523"/>
    </source>
</evidence>
<evidence type="ECO:0008006" key="4">
    <source>
        <dbReference type="Google" id="ProtNLM"/>
    </source>
</evidence>
<name>A0A8C6T946_9GOBI</name>
<reference evidence="2" key="1">
    <citation type="submission" date="2025-08" db="UniProtKB">
        <authorList>
            <consortium name="Ensembl"/>
        </authorList>
    </citation>
    <scope>IDENTIFICATION</scope>
</reference>
<feature type="coiled-coil region" evidence="1">
    <location>
        <begin position="121"/>
        <end position="155"/>
    </location>
</feature>
<dbReference type="Gene3D" id="3.30.70.1820">
    <property type="entry name" value="L1 transposable element, RRM domain"/>
    <property type="match status" value="1"/>
</dbReference>
<keyword evidence="3" id="KW-1185">Reference proteome</keyword>
<proteinExistence type="predicted"/>
<dbReference type="Ensembl" id="ENSNMLT00000020418.1">
    <property type="protein sequence ID" value="ENSNMLP00000018171.1"/>
    <property type="gene ID" value="ENSNMLG00000011954.1"/>
</dbReference>
<dbReference type="Proteomes" id="UP000694523">
    <property type="component" value="Unplaced"/>
</dbReference>